<evidence type="ECO:0000313" key="1">
    <source>
        <dbReference type="EMBL" id="MTD91793.1"/>
    </source>
</evidence>
<accession>A0A2N6TEI1</accession>
<comment type="caution">
    <text evidence="2">The sequence shown here is derived from an EMBL/GenBank/DDBJ whole genome shotgun (WGS) entry which is preliminary data.</text>
</comment>
<sequence length="200" mass="22707">MQDADRTADQDSGKDTAQTHAAEMDRLLADVVALAASRKRPMRPVTVLIDGPSGAGKTWASAALAERTGWRVVHLDEFYPGWHGLQEGSEMVSEQVLRENNPGYWRWDWDANAPKDWASLDERDDLIVEGVGSVTEATVAAAKERGSVVTVRIDGPREKRRERALERDPGYEEWFETWERQEKEHFAERAVEADLTWEWS</sequence>
<dbReference type="EMBL" id="VMTX01000003">
    <property type="protein sequence ID" value="TVU85785.1"/>
    <property type="molecule type" value="Genomic_DNA"/>
</dbReference>
<evidence type="ECO:0008006" key="5">
    <source>
        <dbReference type="Google" id="ProtNLM"/>
    </source>
</evidence>
<dbReference type="EMBL" id="VIOG01000007">
    <property type="protein sequence ID" value="MTD91793.1"/>
    <property type="molecule type" value="Genomic_DNA"/>
</dbReference>
<dbReference type="RefSeq" id="WP_070821426.1">
    <property type="nucleotide sequence ID" value="NZ_PNHI01000030.1"/>
</dbReference>
<dbReference type="Proteomes" id="UP000320648">
    <property type="component" value="Unassembled WGS sequence"/>
</dbReference>
<dbReference type="InterPro" id="IPR027417">
    <property type="entry name" value="P-loop_NTPase"/>
</dbReference>
<proteinExistence type="predicted"/>
<dbReference type="Proteomes" id="UP000432568">
    <property type="component" value="Unassembled WGS sequence"/>
</dbReference>
<reference evidence="1 4" key="2">
    <citation type="submission" date="2019-07" db="EMBL/GenBank/DDBJ databases">
        <title>Draft genome of C. aurimucosum strain 332.</title>
        <authorList>
            <person name="Pacheco L.G.C."/>
            <person name="Aguiar E.R.G.R."/>
            <person name="Barberis C.M."/>
            <person name="Almuzara M.N."/>
            <person name="Traglia G.M."/>
            <person name="Santos C.S."/>
            <person name="Vay C.A."/>
            <person name="Rocha D.J.P.G."/>
        </authorList>
    </citation>
    <scope>NUCLEOTIDE SEQUENCE [LARGE SCALE GENOMIC DNA]</scope>
    <source>
        <strain evidence="1 4">332</strain>
    </source>
</reference>
<protein>
    <recommendedName>
        <fullName evidence="5">(d)CMP kinase</fullName>
    </recommendedName>
</protein>
<dbReference type="AlphaFoldDB" id="A0A2N6TEI1"/>
<dbReference type="Gene3D" id="3.40.50.300">
    <property type="entry name" value="P-loop containing nucleotide triphosphate hydrolases"/>
    <property type="match status" value="1"/>
</dbReference>
<evidence type="ECO:0000313" key="4">
    <source>
        <dbReference type="Proteomes" id="UP000432568"/>
    </source>
</evidence>
<evidence type="ECO:0000313" key="2">
    <source>
        <dbReference type="EMBL" id="TVU85785.1"/>
    </source>
</evidence>
<dbReference type="SUPFAM" id="SSF52540">
    <property type="entry name" value="P-loop containing nucleoside triphosphate hydrolases"/>
    <property type="match status" value="1"/>
</dbReference>
<reference evidence="2 3" key="1">
    <citation type="submission" date="2019-07" db="EMBL/GenBank/DDBJ databases">
        <title>Draft genome of C. aurimucosum strain 15-4290.</title>
        <authorList>
            <person name="Pacheco L.G.C."/>
            <person name="Aguiar E.R.G.R."/>
            <person name="Navas J."/>
            <person name="Santos C.S."/>
            <person name="Rocha D.J.P.G."/>
        </authorList>
    </citation>
    <scope>NUCLEOTIDE SEQUENCE [LARGE SCALE GENOMIC DNA]</scope>
    <source>
        <strain evidence="2 3">15-4290</strain>
    </source>
</reference>
<evidence type="ECO:0000313" key="3">
    <source>
        <dbReference type="Proteomes" id="UP000320648"/>
    </source>
</evidence>
<name>A0A2N6TEI1_9CORY</name>
<gene>
    <name evidence="1" type="ORF">FME68_07925</name>
    <name evidence="2" type="ORF">FQN05_02500</name>
</gene>
<dbReference type="NCBIfam" id="NF005115">
    <property type="entry name" value="PRK06547.1"/>
    <property type="match status" value="1"/>
</dbReference>
<organism evidence="2 3">
    <name type="scientific">Corynebacterium aurimucosum</name>
    <dbReference type="NCBI Taxonomy" id="169292"/>
    <lineage>
        <taxon>Bacteria</taxon>
        <taxon>Bacillati</taxon>
        <taxon>Actinomycetota</taxon>
        <taxon>Actinomycetes</taxon>
        <taxon>Mycobacteriales</taxon>
        <taxon>Corynebacteriaceae</taxon>
        <taxon>Corynebacterium</taxon>
    </lineage>
</organism>